<dbReference type="STRING" id="714943.Mucpa_1646"/>
<dbReference type="Pfam" id="PF06738">
    <property type="entry name" value="ThrE"/>
    <property type="match status" value="1"/>
</dbReference>
<gene>
    <name evidence="9" type="ORF">Mucpa_1646</name>
</gene>
<name>H1Y6F9_9SPHI</name>
<feature type="domain" description="Threonine/serine exporter-like N-terminal" evidence="8">
    <location>
        <begin position="17"/>
        <end position="254"/>
    </location>
</feature>
<dbReference type="HOGENOM" id="CLU_070277_1_0_10"/>
<feature type="transmembrane region" description="Helical" evidence="7">
    <location>
        <begin position="142"/>
        <end position="160"/>
    </location>
</feature>
<evidence type="ECO:0000256" key="5">
    <source>
        <dbReference type="ARBA" id="ARBA00023136"/>
    </source>
</evidence>
<comment type="subcellular location">
    <subcellularLocation>
        <location evidence="1">Cell membrane</location>
        <topology evidence="1">Multi-pass membrane protein</topology>
    </subcellularLocation>
</comment>
<organism evidence="9 10">
    <name type="scientific">Mucilaginibacter paludis DSM 18603</name>
    <dbReference type="NCBI Taxonomy" id="714943"/>
    <lineage>
        <taxon>Bacteria</taxon>
        <taxon>Pseudomonadati</taxon>
        <taxon>Bacteroidota</taxon>
        <taxon>Sphingobacteriia</taxon>
        <taxon>Sphingobacteriales</taxon>
        <taxon>Sphingobacteriaceae</taxon>
        <taxon>Mucilaginibacter</taxon>
    </lineage>
</organism>
<feature type="transmembrane region" description="Helical" evidence="7">
    <location>
        <begin position="172"/>
        <end position="190"/>
    </location>
</feature>
<keyword evidence="2" id="KW-1003">Cell membrane</keyword>
<evidence type="ECO:0000256" key="1">
    <source>
        <dbReference type="ARBA" id="ARBA00004651"/>
    </source>
</evidence>
<dbReference type="InterPro" id="IPR050539">
    <property type="entry name" value="ThrE_Dicarb/AminoAcid_Exp"/>
</dbReference>
<feature type="transmembrane region" description="Helical" evidence="7">
    <location>
        <begin position="235"/>
        <end position="255"/>
    </location>
</feature>
<protein>
    <recommendedName>
        <fullName evidence="8">Threonine/serine exporter-like N-terminal domain-containing protein</fullName>
    </recommendedName>
</protein>
<evidence type="ECO:0000256" key="3">
    <source>
        <dbReference type="ARBA" id="ARBA00022692"/>
    </source>
</evidence>
<dbReference type="PANTHER" id="PTHR34390:SF2">
    <property type="entry name" value="SUCCINATE TRANSPORTER SUBUNIT YJJP-RELATED"/>
    <property type="match status" value="1"/>
</dbReference>
<dbReference type="GO" id="GO:0005886">
    <property type="term" value="C:plasma membrane"/>
    <property type="evidence" value="ECO:0007669"/>
    <property type="project" value="UniProtKB-SubCell"/>
</dbReference>
<evidence type="ECO:0000256" key="6">
    <source>
        <dbReference type="ARBA" id="ARBA00034125"/>
    </source>
</evidence>
<evidence type="ECO:0000313" key="9">
    <source>
        <dbReference type="EMBL" id="EHQ25803.1"/>
    </source>
</evidence>
<feature type="transmembrane region" description="Helical" evidence="7">
    <location>
        <begin position="202"/>
        <end position="223"/>
    </location>
</feature>
<proteinExistence type="inferred from homology"/>
<dbReference type="OrthoDB" id="9813917at2"/>
<evidence type="ECO:0000313" key="10">
    <source>
        <dbReference type="Proteomes" id="UP000002774"/>
    </source>
</evidence>
<evidence type="ECO:0000256" key="4">
    <source>
        <dbReference type="ARBA" id="ARBA00022989"/>
    </source>
</evidence>
<dbReference type="GO" id="GO:0015744">
    <property type="term" value="P:succinate transport"/>
    <property type="evidence" value="ECO:0007669"/>
    <property type="project" value="TreeGrafter"/>
</dbReference>
<evidence type="ECO:0000256" key="2">
    <source>
        <dbReference type="ARBA" id="ARBA00022475"/>
    </source>
</evidence>
<dbReference type="InterPro" id="IPR010619">
    <property type="entry name" value="ThrE-like_N"/>
</dbReference>
<keyword evidence="3 7" id="KW-0812">Transmembrane</keyword>
<keyword evidence="5 7" id="KW-0472">Membrane</keyword>
<keyword evidence="4 7" id="KW-1133">Transmembrane helix</keyword>
<accession>H1Y6F9</accession>
<dbReference type="eggNOG" id="COG2966">
    <property type="taxonomic scope" value="Bacteria"/>
</dbReference>
<dbReference type="GO" id="GO:0022857">
    <property type="term" value="F:transmembrane transporter activity"/>
    <property type="evidence" value="ECO:0007669"/>
    <property type="project" value="InterPro"/>
</dbReference>
<dbReference type="EMBL" id="CM001403">
    <property type="protein sequence ID" value="EHQ25803.1"/>
    <property type="molecule type" value="Genomic_DNA"/>
</dbReference>
<evidence type="ECO:0000256" key="7">
    <source>
        <dbReference type="SAM" id="Phobius"/>
    </source>
</evidence>
<sequence>MPDKPKNKQTKELGATLLEVAMILMASGASTGRIRNTINRISAPFNCTAHMLISQRTIMLSIYSDANEFVFSSLKRTPLHGINFNLISGISQMSWLVADEKWEVEQINNELDRLCAQAHYPRLVILLLTGLAGAAFCRLATGSALDMVVVFFATVAGMFIRQEATRLKFNPYACIYFASLTASIMAGALVKFDPLTKHEFAFATSVLFLIPGVPLINAFSDMIAGNLQNGLIRGLHGFIISFSIALGLLTSMAIYQF</sequence>
<evidence type="ECO:0000259" key="8">
    <source>
        <dbReference type="Pfam" id="PF06738"/>
    </source>
</evidence>
<dbReference type="PANTHER" id="PTHR34390">
    <property type="entry name" value="UPF0442 PROTEIN YJJB-RELATED"/>
    <property type="match status" value="1"/>
</dbReference>
<dbReference type="RefSeq" id="WP_008505688.1">
    <property type="nucleotide sequence ID" value="NZ_CM001403.1"/>
</dbReference>
<feature type="transmembrane region" description="Helical" evidence="7">
    <location>
        <begin position="120"/>
        <end position="136"/>
    </location>
</feature>
<dbReference type="AlphaFoldDB" id="H1Y6F9"/>
<reference evidence="9" key="1">
    <citation type="submission" date="2011-09" db="EMBL/GenBank/DDBJ databases">
        <title>The permanent draft genome of Mucilaginibacter paludis DSM 18603.</title>
        <authorList>
            <consortium name="US DOE Joint Genome Institute (JGI-PGF)"/>
            <person name="Lucas S."/>
            <person name="Han J."/>
            <person name="Lapidus A."/>
            <person name="Bruce D."/>
            <person name="Goodwin L."/>
            <person name="Pitluck S."/>
            <person name="Peters L."/>
            <person name="Kyrpides N."/>
            <person name="Mavromatis K."/>
            <person name="Ivanova N."/>
            <person name="Mikhailova N."/>
            <person name="Held B."/>
            <person name="Detter J.C."/>
            <person name="Tapia R."/>
            <person name="Han C."/>
            <person name="Land M."/>
            <person name="Hauser L."/>
            <person name="Markowitz V."/>
            <person name="Cheng J.-F."/>
            <person name="Hugenholtz P."/>
            <person name="Woyke T."/>
            <person name="Wu D."/>
            <person name="Tindall B."/>
            <person name="Brambilla E."/>
            <person name="Klenk H.-P."/>
            <person name="Eisen J.A."/>
        </authorList>
    </citation>
    <scope>NUCLEOTIDE SEQUENCE [LARGE SCALE GENOMIC DNA]</scope>
    <source>
        <strain evidence="9">DSM 18603</strain>
    </source>
</reference>
<keyword evidence="10" id="KW-1185">Reference proteome</keyword>
<comment type="similarity">
    <text evidence="6">Belongs to the ThrE exporter (TC 2.A.79) family.</text>
</comment>
<dbReference type="Proteomes" id="UP000002774">
    <property type="component" value="Chromosome"/>
</dbReference>